<accession>A0A7R7XXG2</accession>
<dbReference type="OrthoDB" id="4364733at2759"/>
<feature type="region of interest" description="Disordered" evidence="1">
    <location>
        <begin position="67"/>
        <end position="117"/>
    </location>
</feature>
<dbReference type="AlphaFoldDB" id="A0A7R7XXG2"/>
<evidence type="ECO:0000256" key="1">
    <source>
        <dbReference type="SAM" id="MobiDB-lite"/>
    </source>
</evidence>
<protein>
    <submittedName>
        <fullName evidence="2">Uncharacterized protein</fullName>
    </submittedName>
</protein>
<feature type="compositionally biased region" description="Basic residues" evidence="1">
    <location>
        <begin position="83"/>
        <end position="99"/>
    </location>
</feature>
<dbReference type="RefSeq" id="XP_041560924.1">
    <property type="nucleotide sequence ID" value="XM_041695166.1"/>
</dbReference>
<reference evidence="2" key="1">
    <citation type="submission" date="2021-01" db="EMBL/GenBank/DDBJ databases">
        <authorList>
            <consortium name="Aspergillus puulaauensis MK2 genome sequencing consortium"/>
            <person name="Kazuki M."/>
            <person name="Futagami T."/>
        </authorList>
    </citation>
    <scope>NUCLEOTIDE SEQUENCE</scope>
    <source>
        <strain evidence="2">MK2</strain>
    </source>
</reference>
<evidence type="ECO:0000313" key="2">
    <source>
        <dbReference type="EMBL" id="BCS28738.1"/>
    </source>
</evidence>
<feature type="compositionally biased region" description="Basic and acidic residues" evidence="1">
    <location>
        <begin position="43"/>
        <end position="55"/>
    </location>
</feature>
<proteinExistence type="predicted"/>
<name>A0A7R7XXG2_9EURO</name>
<organism evidence="2 3">
    <name type="scientific">Aspergillus puulaauensis</name>
    <dbReference type="NCBI Taxonomy" id="1220207"/>
    <lineage>
        <taxon>Eukaryota</taxon>
        <taxon>Fungi</taxon>
        <taxon>Dikarya</taxon>
        <taxon>Ascomycota</taxon>
        <taxon>Pezizomycotina</taxon>
        <taxon>Eurotiomycetes</taxon>
        <taxon>Eurotiomycetidae</taxon>
        <taxon>Eurotiales</taxon>
        <taxon>Aspergillaceae</taxon>
        <taxon>Aspergillus</taxon>
    </lineage>
</organism>
<gene>
    <name evidence="2" type="ORF">APUU_70308A</name>
</gene>
<reference evidence="2" key="2">
    <citation type="submission" date="2021-02" db="EMBL/GenBank/DDBJ databases">
        <title>Aspergillus puulaauensis MK2 genome sequence.</title>
        <authorList>
            <person name="Futagami T."/>
            <person name="Mori K."/>
            <person name="Kadooka C."/>
            <person name="Tanaka T."/>
        </authorList>
    </citation>
    <scope>NUCLEOTIDE SEQUENCE</scope>
    <source>
        <strain evidence="2">MK2</strain>
    </source>
</reference>
<evidence type="ECO:0000313" key="3">
    <source>
        <dbReference type="Proteomes" id="UP000654913"/>
    </source>
</evidence>
<sequence length="284" mass="31809">MRKQAIFTVKYFNQILSSVPVAVCSSINTICKSSTANRNTLDVDGHVKHQPEPKAQHNRPKHCTRKENLAAHNGRNPLLAAKSRQRSNSRPPQQRRPKPPRGQGQHPRRSRCKAPRRVGARLNLRPLIQVRLVRDQHPTQAAARLAAVRCGRGCVLGCSSSIGRIEKSCGPLANAQTRYNGLSTLRKIGKTICLSENTMGREVRKDFKRESELDSVMLQIVQGMGNEERWKVRGDKETDESLWPKLLELKELADPYCVMEGLQGVLDALESGYHEVSHEPNPPA</sequence>
<feature type="region of interest" description="Disordered" evidence="1">
    <location>
        <begin position="43"/>
        <end position="62"/>
    </location>
</feature>
<keyword evidence="3" id="KW-1185">Reference proteome</keyword>
<dbReference type="Proteomes" id="UP000654913">
    <property type="component" value="Chromosome 7"/>
</dbReference>
<dbReference type="GeneID" id="64978735"/>
<dbReference type="KEGG" id="apuu:APUU_70308A"/>
<dbReference type="EMBL" id="AP024449">
    <property type="protein sequence ID" value="BCS28738.1"/>
    <property type="molecule type" value="Genomic_DNA"/>
</dbReference>
<feature type="compositionally biased region" description="Basic residues" evidence="1">
    <location>
        <begin position="106"/>
        <end position="117"/>
    </location>
</feature>